<dbReference type="AlphaFoldDB" id="A0A1Q5ZTP0"/>
<feature type="chain" id="PRO_5010214116" description="Outer membrane protein beta-barrel domain-containing protein" evidence="1">
    <location>
        <begin position="25"/>
        <end position="195"/>
    </location>
</feature>
<dbReference type="OrthoDB" id="5886641at2"/>
<keyword evidence="1" id="KW-0732">Signal</keyword>
<evidence type="ECO:0008006" key="4">
    <source>
        <dbReference type="Google" id="ProtNLM"/>
    </source>
</evidence>
<accession>A0A1Q5ZTP0</accession>
<sequence>MPVKKYLLLVITIALSFFANNAKAQYYNNTFREDSWHVTIGPDIFGVLNPNQYIDNTNTKLPPIPNIVSRLGIGGTVHAEYYPNPFVGLTLGTGVEFFKASGNGYKNQIVVPGTIGAKAFFSQTMYLGAEAGLAYTTLAYKDSHIAKIVSPALGYNDNNTGLDISLRYELLHSKNQYMTSFGLHIAYSFDLSPTF</sequence>
<protein>
    <recommendedName>
        <fullName evidence="4">Outer membrane protein beta-barrel domain-containing protein</fullName>
    </recommendedName>
</protein>
<proteinExistence type="predicted"/>
<feature type="signal peptide" evidence="1">
    <location>
        <begin position="1"/>
        <end position="24"/>
    </location>
</feature>
<organism evidence="2 3">
    <name type="scientific">Mucilaginibacter polytrichastri</name>
    <dbReference type="NCBI Taxonomy" id="1302689"/>
    <lineage>
        <taxon>Bacteria</taxon>
        <taxon>Pseudomonadati</taxon>
        <taxon>Bacteroidota</taxon>
        <taxon>Sphingobacteriia</taxon>
        <taxon>Sphingobacteriales</taxon>
        <taxon>Sphingobacteriaceae</taxon>
        <taxon>Mucilaginibacter</taxon>
    </lineage>
</organism>
<evidence type="ECO:0000256" key="1">
    <source>
        <dbReference type="SAM" id="SignalP"/>
    </source>
</evidence>
<reference evidence="2 3" key="1">
    <citation type="submission" date="2016-11" db="EMBL/GenBank/DDBJ databases">
        <title>Whole Genome Sequencing of Mucilaginibacter polytrichastri RG4-7(T) isolated from the moss sample.</title>
        <authorList>
            <person name="Li Y."/>
        </authorList>
    </citation>
    <scope>NUCLEOTIDE SEQUENCE [LARGE SCALE GENOMIC DNA]</scope>
    <source>
        <strain evidence="2 3">RG4-7</strain>
    </source>
</reference>
<dbReference type="Proteomes" id="UP000186720">
    <property type="component" value="Unassembled WGS sequence"/>
</dbReference>
<name>A0A1Q5ZTP0_9SPHI</name>
<comment type="caution">
    <text evidence="2">The sequence shown here is derived from an EMBL/GenBank/DDBJ whole genome shotgun (WGS) entry which is preliminary data.</text>
</comment>
<evidence type="ECO:0000313" key="2">
    <source>
        <dbReference type="EMBL" id="OKS85131.1"/>
    </source>
</evidence>
<dbReference type="EMBL" id="MPPL01000001">
    <property type="protein sequence ID" value="OKS85131.1"/>
    <property type="molecule type" value="Genomic_DNA"/>
</dbReference>
<dbReference type="RefSeq" id="WP_074487962.1">
    <property type="nucleotide sequence ID" value="NZ_FPAM01000001.1"/>
</dbReference>
<gene>
    <name evidence="2" type="ORF">RG47T_0575</name>
</gene>
<keyword evidence="3" id="KW-1185">Reference proteome</keyword>
<evidence type="ECO:0000313" key="3">
    <source>
        <dbReference type="Proteomes" id="UP000186720"/>
    </source>
</evidence>